<comment type="cofactor">
    <cofactor evidence="1">
        <name>Mg(2+)</name>
        <dbReference type="ChEBI" id="CHEBI:18420"/>
    </cofactor>
</comment>
<sequence length="134" mass="14790">MIVDTSALVAILYGEDEAAQFTRIIRDATICRLSVASFLELTMVVESQLGPEATRNAETFIRRAGILIEPVTTEQGLIARQAFFDFGKGRHKAQLNFGDCFSYALAKAVEEPLLFKGNDFIHTDVEPATADSFQ</sequence>
<dbReference type="PANTHER" id="PTHR33653:SF1">
    <property type="entry name" value="RIBONUCLEASE VAPC2"/>
    <property type="match status" value="1"/>
</dbReference>
<name>A0A9X1DGD5_9SPHN</name>
<dbReference type="SUPFAM" id="SSF88723">
    <property type="entry name" value="PIN domain-like"/>
    <property type="match status" value="1"/>
</dbReference>
<comment type="caution">
    <text evidence="9">The sequence shown here is derived from an EMBL/GenBank/DDBJ whole genome shotgun (WGS) entry which is preliminary data.</text>
</comment>
<dbReference type="GO" id="GO:0046872">
    <property type="term" value="F:metal ion binding"/>
    <property type="evidence" value="ECO:0007669"/>
    <property type="project" value="UniProtKB-KW"/>
</dbReference>
<gene>
    <name evidence="9" type="ORF">KK488_20865</name>
</gene>
<protein>
    <submittedName>
        <fullName evidence="9">Type II toxin-antitoxin system VapC family toxin</fullName>
    </submittedName>
</protein>
<dbReference type="InterPro" id="IPR029060">
    <property type="entry name" value="PIN-like_dom_sf"/>
</dbReference>
<dbReference type="AlphaFoldDB" id="A0A9X1DGD5"/>
<dbReference type="GO" id="GO:0016787">
    <property type="term" value="F:hydrolase activity"/>
    <property type="evidence" value="ECO:0007669"/>
    <property type="project" value="UniProtKB-KW"/>
</dbReference>
<keyword evidence="6" id="KW-0460">Magnesium</keyword>
<feature type="domain" description="PIN" evidence="8">
    <location>
        <begin position="1"/>
        <end position="124"/>
    </location>
</feature>
<proteinExistence type="inferred from homology"/>
<evidence type="ECO:0000256" key="3">
    <source>
        <dbReference type="ARBA" id="ARBA00022722"/>
    </source>
</evidence>
<evidence type="ECO:0000256" key="4">
    <source>
        <dbReference type="ARBA" id="ARBA00022723"/>
    </source>
</evidence>
<evidence type="ECO:0000256" key="1">
    <source>
        <dbReference type="ARBA" id="ARBA00001946"/>
    </source>
</evidence>
<keyword evidence="5" id="KW-0378">Hydrolase</keyword>
<evidence type="ECO:0000313" key="9">
    <source>
        <dbReference type="EMBL" id="MBT2189411.1"/>
    </source>
</evidence>
<keyword evidence="10" id="KW-1185">Reference proteome</keyword>
<dbReference type="Gene3D" id="3.40.50.1010">
    <property type="entry name" value="5'-nuclease"/>
    <property type="match status" value="1"/>
</dbReference>
<dbReference type="InterPro" id="IPR002716">
    <property type="entry name" value="PIN_dom"/>
</dbReference>
<accession>A0A9X1DGD5</accession>
<evidence type="ECO:0000259" key="8">
    <source>
        <dbReference type="Pfam" id="PF01850"/>
    </source>
</evidence>
<dbReference type="GO" id="GO:0004518">
    <property type="term" value="F:nuclease activity"/>
    <property type="evidence" value="ECO:0007669"/>
    <property type="project" value="UniProtKB-KW"/>
</dbReference>
<evidence type="ECO:0000256" key="6">
    <source>
        <dbReference type="ARBA" id="ARBA00022842"/>
    </source>
</evidence>
<dbReference type="InterPro" id="IPR050556">
    <property type="entry name" value="Type_II_TA_system_RNase"/>
</dbReference>
<organism evidence="9 10">
    <name type="scientific">Sphingobium nicotianae</name>
    <dbReference type="NCBI Taxonomy" id="2782607"/>
    <lineage>
        <taxon>Bacteria</taxon>
        <taxon>Pseudomonadati</taxon>
        <taxon>Pseudomonadota</taxon>
        <taxon>Alphaproteobacteria</taxon>
        <taxon>Sphingomonadales</taxon>
        <taxon>Sphingomonadaceae</taxon>
        <taxon>Sphingobium</taxon>
    </lineage>
</organism>
<keyword evidence="3" id="KW-0540">Nuclease</keyword>
<evidence type="ECO:0000256" key="7">
    <source>
        <dbReference type="ARBA" id="ARBA00038093"/>
    </source>
</evidence>
<dbReference type="Proteomes" id="UP001138757">
    <property type="component" value="Unassembled WGS sequence"/>
</dbReference>
<comment type="similarity">
    <text evidence="7">Belongs to the PINc/VapC protein family.</text>
</comment>
<reference evidence="9" key="1">
    <citation type="submission" date="2021-05" db="EMBL/GenBank/DDBJ databases">
        <title>Genome of Sphingobium sp. strain.</title>
        <authorList>
            <person name="Fan R."/>
        </authorList>
    </citation>
    <scope>NUCLEOTIDE SEQUENCE</scope>
    <source>
        <strain evidence="9">H33</strain>
    </source>
</reference>
<keyword evidence="4" id="KW-0479">Metal-binding</keyword>
<dbReference type="EMBL" id="JAHGAW010000018">
    <property type="protein sequence ID" value="MBT2189411.1"/>
    <property type="molecule type" value="Genomic_DNA"/>
</dbReference>
<dbReference type="PANTHER" id="PTHR33653">
    <property type="entry name" value="RIBONUCLEASE VAPC2"/>
    <property type="match status" value="1"/>
</dbReference>
<dbReference type="RefSeq" id="WP_214625667.1">
    <property type="nucleotide sequence ID" value="NZ_JAHGAW010000018.1"/>
</dbReference>
<dbReference type="Pfam" id="PF01850">
    <property type="entry name" value="PIN"/>
    <property type="match status" value="1"/>
</dbReference>
<dbReference type="CDD" id="cd09871">
    <property type="entry name" value="PIN_MtVapC28-VapC30-like"/>
    <property type="match status" value="1"/>
</dbReference>
<evidence type="ECO:0000313" key="10">
    <source>
        <dbReference type="Proteomes" id="UP001138757"/>
    </source>
</evidence>
<evidence type="ECO:0000256" key="2">
    <source>
        <dbReference type="ARBA" id="ARBA00022649"/>
    </source>
</evidence>
<evidence type="ECO:0000256" key="5">
    <source>
        <dbReference type="ARBA" id="ARBA00022801"/>
    </source>
</evidence>
<keyword evidence="2" id="KW-1277">Toxin-antitoxin system</keyword>